<dbReference type="InterPro" id="IPR016166">
    <property type="entry name" value="FAD-bd_PCMH"/>
</dbReference>
<dbReference type="InterPro" id="IPR016169">
    <property type="entry name" value="FAD-bd_PCMH_sub2"/>
</dbReference>
<accession>A0A1W6ZJM5</accession>
<dbReference type="SUPFAM" id="SSF56176">
    <property type="entry name" value="FAD-binding/transporter-associated domain-like"/>
    <property type="match status" value="1"/>
</dbReference>
<dbReference type="InterPro" id="IPR006094">
    <property type="entry name" value="Oxid_FAD_bind_N"/>
</dbReference>
<protein>
    <submittedName>
        <fullName evidence="5">FAD-linked oxidase</fullName>
    </submittedName>
</protein>
<evidence type="ECO:0000256" key="1">
    <source>
        <dbReference type="ARBA" id="ARBA00005466"/>
    </source>
</evidence>
<comment type="similarity">
    <text evidence="1">Belongs to the oxygen-dependent FAD-linked oxidoreductase family.</text>
</comment>
<dbReference type="Pfam" id="PF01565">
    <property type="entry name" value="FAD_binding_4"/>
    <property type="match status" value="1"/>
</dbReference>
<dbReference type="GO" id="GO:0071949">
    <property type="term" value="F:FAD binding"/>
    <property type="evidence" value="ECO:0007669"/>
    <property type="project" value="InterPro"/>
</dbReference>
<keyword evidence="6" id="KW-1185">Reference proteome</keyword>
<organism evidence="5 6">
    <name type="scientific">Bordetella genomosp. 13</name>
    <dbReference type="NCBI Taxonomy" id="463040"/>
    <lineage>
        <taxon>Bacteria</taxon>
        <taxon>Pseudomonadati</taxon>
        <taxon>Pseudomonadota</taxon>
        <taxon>Betaproteobacteria</taxon>
        <taxon>Burkholderiales</taxon>
        <taxon>Alcaligenaceae</taxon>
        <taxon>Bordetella</taxon>
    </lineage>
</organism>
<dbReference type="Gene3D" id="3.30.465.10">
    <property type="match status" value="1"/>
</dbReference>
<dbReference type="PANTHER" id="PTHR13878">
    <property type="entry name" value="GULONOLACTONE OXIDASE"/>
    <property type="match status" value="1"/>
</dbReference>
<dbReference type="InterPro" id="IPR036318">
    <property type="entry name" value="FAD-bd_PCMH-like_sf"/>
</dbReference>
<dbReference type="InterPro" id="IPR050432">
    <property type="entry name" value="FAD-linked_Oxidoreductases_BP"/>
</dbReference>
<proteinExistence type="inferred from homology"/>
<dbReference type="PROSITE" id="PS51387">
    <property type="entry name" value="FAD_PCMH"/>
    <property type="match status" value="1"/>
</dbReference>
<evidence type="ECO:0000313" key="5">
    <source>
        <dbReference type="EMBL" id="ARP97623.1"/>
    </source>
</evidence>
<dbReference type="STRING" id="463040.CAL15_23880"/>
<evidence type="ECO:0000259" key="4">
    <source>
        <dbReference type="PROSITE" id="PS51387"/>
    </source>
</evidence>
<keyword evidence="2" id="KW-0274">FAD</keyword>
<dbReference type="EMBL" id="CP021111">
    <property type="protein sequence ID" value="ARP97623.1"/>
    <property type="molecule type" value="Genomic_DNA"/>
</dbReference>
<dbReference type="Proteomes" id="UP000194161">
    <property type="component" value="Chromosome"/>
</dbReference>
<sequence length="444" mass="48842">MTRVALSGWGRFPVTSCRLETPADLAGLRALLPQGRLAPRGNGRGYGDCALLEDGLTASMLRMNCMLHFDAATGQLVAQAGVLLADIIDAFLPRGWFPAVTPGTKFVTVGGMIAADVHGKNHHQSGAFGRHVLWLDLLLPNGEVVRCSRDERAELFEYTCGGMGLTGVILRACLQLMPVRTGWIRQETRVAMNLQQAMDAFEASGQWTYSVAWIDCLARGAAMGRSLLFLGEHALPEELPQAWRHAPLRTPARRKWHVPVDVPAALMNRMSMGAFNELYFRAGQRGNASRLVDWDSYFYPLDAVGAWNRVYGARGFAQYQCVIPREAARGGMAALLAAVSAHGSGSFLAVLKLLGQQDSRFSFPMDGYTLALDFPVNPHTLALLDSLDRITADHGGRVYLAKDARMSRTLFEQTEPRADAYRRYRSSAMLDRHFASAQSERLGL</sequence>
<dbReference type="RefSeq" id="WP_086081270.1">
    <property type="nucleotide sequence ID" value="NZ_CP021111.1"/>
</dbReference>
<feature type="domain" description="FAD-binding PCMH-type" evidence="4">
    <location>
        <begin position="11"/>
        <end position="179"/>
    </location>
</feature>
<reference evidence="5 6" key="1">
    <citation type="submission" date="2017-05" db="EMBL/GenBank/DDBJ databases">
        <title>Complete and WGS of Bordetella genogroups.</title>
        <authorList>
            <person name="Spilker T."/>
            <person name="LiPuma J."/>
        </authorList>
    </citation>
    <scope>NUCLEOTIDE SEQUENCE [LARGE SCALE GENOMIC DNA]</scope>
    <source>
        <strain evidence="5 6">AU7206</strain>
    </source>
</reference>
<evidence type="ECO:0000256" key="2">
    <source>
        <dbReference type="ARBA" id="ARBA00022827"/>
    </source>
</evidence>
<evidence type="ECO:0000313" key="6">
    <source>
        <dbReference type="Proteomes" id="UP000194161"/>
    </source>
</evidence>
<keyword evidence="3" id="KW-0560">Oxidoreductase</keyword>
<gene>
    <name evidence="5" type="ORF">CAL15_23880</name>
</gene>
<dbReference type="GO" id="GO:0016491">
    <property type="term" value="F:oxidoreductase activity"/>
    <property type="evidence" value="ECO:0007669"/>
    <property type="project" value="UniProtKB-KW"/>
</dbReference>
<dbReference type="AlphaFoldDB" id="A0A1W6ZJM5"/>
<dbReference type="OrthoDB" id="143770at2"/>
<dbReference type="PANTHER" id="PTHR13878:SF53">
    <property type="entry name" value="CYTOKININ DEHYDROGENASE 6"/>
    <property type="match status" value="1"/>
</dbReference>
<evidence type="ECO:0000256" key="3">
    <source>
        <dbReference type="ARBA" id="ARBA00023002"/>
    </source>
</evidence>
<keyword evidence="2" id="KW-0285">Flavoprotein</keyword>
<dbReference type="KEGG" id="bgm:CAL15_23880"/>
<name>A0A1W6ZJM5_9BORD</name>